<organism evidence="1 2">
    <name type="scientific">Vagococcus coleopterorum</name>
    <dbReference type="NCBI Taxonomy" id="2714946"/>
    <lineage>
        <taxon>Bacteria</taxon>
        <taxon>Bacillati</taxon>
        <taxon>Bacillota</taxon>
        <taxon>Bacilli</taxon>
        <taxon>Lactobacillales</taxon>
        <taxon>Enterococcaceae</taxon>
        <taxon>Vagococcus</taxon>
    </lineage>
</organism>
<dbReference type="EMBL" id="CP049886">
    <property type="protein sequence ID" value="QIL46647.1"/>
    <property type="molecule type" value="Genomic_DNA"/>
</dbReference>
<sequence length="295" mass="33701">MKKMLVFGGTRFFGQKVVHHFLDLGYDVTIATRGKSTDDLGELVNRVVLDRSDATHPGWASLNKEKWDVVFDNISFTWEDSKIICDQLDADNIGHYLFTSSLAVYEGAAPEAGFTEKDFDPTNYNFTPTSDVSYGEGKRQCESYLETNYHGLKTYLRFPVVLDDDDYTERLHYYVRHALQNEEINFKRQDGRYSFVEASEIPKVIQFIVENKTSGPLNVASDEIYTTKDFLSRLLSGTELSSLNICYDLTQEAAPLSKYDEPLSAAYLTSLGYQTSQLDDWFPQLIRSLTIQERS</sequence>
<accession>A0A6G8ANS7</accession>
<reference evidence="1 2" key="1">
    <citation type="submission" date="2020-03" db="EMBL/GenBank/DDBJ databases">
        <title>Vagococcus sp. nov., isolated from beetles.</title>
        <authorList>
            <person name="Hyun D.-W."/>
            <person name="Bae J.-W."/>
        </authorList>
    </citation>
    <scope>NUCLEOTIDE SEQUENCE [LARGE SCALE GENOMIC DNA]</scope>
    <source>
        <strain evidence="1 2">HDW17A</strain>
    </source>
</reference>
<dbReference type="AlphaFoldDB" id="A0A6G8ANS7"/>
<dbReference type="Proteomes" id="UP000500890">
    <property type="component" value="Chromosome"/>
</dbReference>
<dbReference type="SUPFAM" id="SSF51735">
    <property type="entry name" value="NAD(P)-binding Rossmann-fold domains"/>
    <property type="match status" value="1"/>
</dbReference>
<protein>
    <submittedName>
        <fullName evidence="1">NAD-dependent dehydratase</fullName>
    </submittedName>
</protein>
<name>A0A6G8ANS7_9ENTE</name>
<dbReference type="InterPro" id="IPR036291">
    <property type="entry name" value="NAD(P)-bd_dom_sf"/>
</dbReference>
<dbReference type="RefSeq" id="WP_166008035.1">
    <property type="nucleotide sequence ID" value="NZ_CP049886.1"/>
</dbReference>
<dbReference type="Gene3D" id="3.40.50.720">
    <property type="entry name" value="NAD(P)-binding Rossmann-like Domain"/>
    <property type="match status" value="1"/>
</dbReference>
<dbReference type="KEGG" id="vah:G7081_05935"/>
<gene>
    <name evidence="1" type="ORF">G7081_05935</name>
</gene>
<evidence type="ECO:0000313" key="2">
    <source>
        <dbReference type="Proteomes" id="UP000500890"/>
    </source>
</evidence>
<keyword evidence="2" id="KW-1185">Reference proteome</keyword>
<proteinExistence type="predicted"/>
<evidence type="ECO:0000313" key="1">
    <source>
        <dbReference type="EMBL" id="QIL46647.1"/>
    </source>
</evidence>